<keyword evidence="3" id="KW-1185">Reference proteome</keyword>
<dbReference type="Proteomes" id="UP001592528">
    <property type="component" value="Unassembled WGS sequence"/>
</dbReference>
<dbReference type="Gene3D" id="1.25.40.10">
    <property type="entry name" value="Tetratricopeptide repeat domain"/>
    <property type="match status" value="1"/>
</dbReference>
<accession>A0ABV6UW26</accession>
<keyword evidence="1" id="KW-0472">Membrane</keyword>
<evidence type="ECO:0000256" key="1">
    <source>
        <dbReference type="SAM" id="Phobius"/>
    </source>
</evidence>
<dbReference type="InterPro" id="IPR011990">
    <property type="entry name" value="TPR-like_helical_dom_sf"/>
</dbReference>
<sequence>MSVPVLPGLPGPLPPVLVAAVAYAGVGLGYLALAGTDLPERMRPEHIDGEIRLVDRAAWTAVVLALALLLWPVGPFLRVVFSGPIRRRFAAVPGWLRGTAEPERSNPAADALSGAGIVAPSAEQDRWVPHGFGAGPDFSRAVAQLVAACEQERLVDAVFLASALVDETAVRCGPDHPRVLDAMELLAHVAHLAGDQGRCVSLNVHVAGRRAWHYGVDHPGARTALRNAYAAWLSASDQVALRTGVPLVTCLRLVAGHAATATVSTEDRLRALQALHRSGW</sequence>
<feature type="transmembrane region" description="Helical" evidence="1">
    <location>
        <begin position="16"/>
        <end position="36"/>
    </location>
</feature>
<gene>
    <name evidence="2" type="ORF">ACEZDJ_30760</name>
</gene>
<keyword evidence="1" id="KW-0812">Transmembrane</keyword>
<reference evidence="2 3" key="1">
    <citation type="submission" date="2024-09" db="EMBL/GenBank/DDBJ databases">
        <authorList>
            <person name="Lee S.D."/>
        </authorList>
    </citation>
    <scope>NUCLEOTIDE SEQUENCE [LARGE SCALE GENOMIC DNA]</scope>
    <source>
        <strain evidence="2 3">N1-5</strain>
    </source>
</reference>
<evidence type="ECO:0000313" key="3">
    <source>
        <dbReference type="Proteomes" id="UP001592528"/>
    </source>
</evidence>
<keyword evidence="1" id="KW-1133">Transmembrane helix</keyword>
<feature type="transmembrane region" description="Helical" evidence="1">
    <location>
        <begin position="57"/>
        <end position="77"/>
    </location>
</feature>
<dbReference type="EMBL" id="JBHEZZ010000023">
    <property type="protein sequence ID" value="MFC1405679.1"/>
    <property type="molecule type" value="Genomic_DNA"/>
</dbReference>
<protein>
    <submittedName>
        <fullName evidence="2">Uncharacterized protein</fullName>
    </submittedName>
</protein>
<dbReference type="RefSeq" id="WP_030266755.1">
    <property type="nucleotide sequence ID" value="NZ_JBHEZZ010000023.1"/>
</dbReference>
<proteinExistence type="predicted"/>
<comment type="caution">
    <text evidence="2">The sequence shown here is derived from an EMBL/GenBank/DDBJ whole genome shotgun (WGS) entry which is preliminary data.</text>
</comment>
<organism evidence="2 3">
    <name type="scientific">Streptacidiphilus cavernicola</name>
    <dbReference type="NCBI Taxonomy" id="3342716"/>
    <lineage>
        <taxon>Bacteria</taxon>
        <taxon>Bacillati</taxon>
        <taxon>Actinomycetota</taxon>
        <taxon>Actinomycetes</taxon>
        <taxon>Kitasatosporales</taxon>
        <taxon>Streptomycetaceae</taxon>
        <taxon>Streptacidiphilus</taxon>
    </lineage>
</organism>
<name>A0ABV6UW26_9ACTN</name>
<evidence type="ECO:0000313" key="2">
    <source>
        <dbReference type="EMBL" id="MFC1405679.1"/>
    </source>
</evidence>